<dbReference type="InterPro" id="IPR038729">
    <property type="entry name" value="Rad50/SbcC_AAA"/>
</dbReference>
<feature type="domain" description="Rad50/SbcC-type AAA" evidence="2">
    <location>
        <begin position="6"/>
        <end position="59"/>
    </location>
</feature>
<dbReference type="Gene3D" id="3.40.50.300">
    <property type="entry name" value="P-loop containing nucleotide triphosphate hydrolases"/>
    <property type="match status" value="2"/>
</dbReference>
<reference evidence="3" key="1">
    <citation type="submission" date="2020-05" db="EMBL/GenBank/DDBJ databases">
        <title>Complete genome sequence of Pseudomonas sp. Sm006.</title>
        <authorList>
            <person name="Takeuchi K."/>
            <person name="Someya N."/>
        </authorList>
    </citation>
    <scope>NUCLEOTIDE SEQUENCE</scope>
    <source>
        <strain evidence="3">Sm006</strain>
    </source>
</reference>
<evidence type="ECO:0000259" key="2">
    <source>
        <dbReference type="Pfam" id="PF13476"/>
    </source>
</evidence>
<dbReference type="Proteomes" id="UP001064896">
    <property type="component" value="Chromosome"/>
</dbReference>
<protein>
    <recommendedName>
        <fullName evidence="2">Rad50/SbcC-type AAA domain-containing protein</fullName>
    </recommendedName>
</protein>
<proteinExistence type="predicted"/>
<keyword evidence="1" id="KW-0175">Coiled coil</keyword>
<dbReference type="SUPFAM" id="SSF52540">
    <property type="entry name" value="P-loop containing nucleoside triphosphate hydrolases"/>
    <property type="match status" value="1"/>
</dbReference>
<evidence type="ECO:0000256" key="1">
    <source>
        <dbReference type="SAM" id="Coils"/>
    </source>
</evidence>
<dbReference type="PANTHER" id="PTHR32114:SF2">
    <property type="entry name" value="ABC TRANSPORTER ABCH.3"/>
    <property type="match status" value="1"/>
</dbReference>
<name>A0ABN6C021_9PSED</name>
<dbReference type="RefSeq" id="WP_265168224.1">
    <property type="nucleotide sequence ID" value="NZ_AP023081.1"/>
</dbReference>
<dbReference type="EMBL" id="AP023081">
    <property type="protein sequence ID" value="BCD88027.1"/>
    <property type="molecule type" value="Genomic_DNA"/>
</dbReference>
<feature type="coiled-coil region" evidence="1">
    <location>
        <begin position="347"/>
        <end position="407"/>
    </location>
</feature>
<dbReference type="InterPro" id="IPR027417">
    <property type="entry name" value="P-loop_NTPase"/>
</dbReference>
<sequence>MHLDRILVENVLGLRSADLALRTPITLVAGPNGAGKSSLGDAVSMALLGKPRRVAKKKDLAQLVSEGAKRGRAAIWADGEQMGEMKLPSGDHGEHLPAGAQYLPYVLDSTLFATGSADDRRRLLFQLTNCKATPDLIEKRLLELGAQPDKVATIKPLLLSGFPAASEDAKARATDAKGAWRGVTGEVWGEVKADGWEPELPATSVDQQDLANSQNQLQQVEQDLADAQEALGGHRANAQNNAQRQAKVAELVPEADLLARRTVKLEEDRKRQLEWSQKLIEAEQAASAATAMKCPCCSELLVMEDGKLMKLPTVPGADAAEAAKRVAEYEGYLQSAMRAIDNSLRDVASSEAAVKQIKELKAELAAEVSAEAIETAEQAINELRQQRDALRAKVEALQEVARAIADRQAVIDKAARHHADVVAWSLIGDALAPAGIPAKLLGEALAPVNDSLAILARLAKWRPVVIGNDMALTYGDRAYGLLSESERWRVDTLVALAIAQLSELRMVLLDRFDVLDLKSRSQLLGLLLELAKIKAIDSVVLCGTLKEPPAKLPAAIASYWIESGAIVQPSTSQAA</sequence>
<feature type="coiled-coil region" evidence="1">
    <location>
        <begin position="210"/>
        <end position="237"/>
    </location>
</feature>
<dbReference type="PANTHER" id="PTHR32114">
    <property type="entry name" value="ABC TRANSPORTER ABCH.3"/>
    <property type="match status" value="1"/>
</dbReference>
<evidence type="ECO:0000313" key="4">
    <source>
        <dbReference type="Proteomes" id="UP001064896"/>
    </source>
</evidence>
<accession>A0ABN6C021</accession>
<dbReference type="Pfam" id="PF13476">
    <property type="entry name" value="AAA_23"/>
    <property type="match status" value="1"/>
</dbReference>
<organism evidence="3 4">
    <name type="scientific">Pseudomonas solani</name>
    <dbReference type="NCBI Taxonomy" id="2731552"/>
    <lineage>
        <taxon>Bacteria</taxon>
        <taxon>Pseudomonadati</taxon>
        <taxon>Pseudomonadota</taxon>
        <taxon>Gammaproteobacteria</taxon>
        <taxon>Pseudomonadales</taxon>
        <taxon>Pseudomonadaceae</taxon>
        <taxon>Pseudomonas</taxon>
    </lineage>
</organism>
<keyword evidence="4" id="KW-1185">Reference proteome</keyword>
<gene>
    <name evidence="3" type="ORF">PSm6_44340</name>
</gene>
<evidence type="ECO:0000313" key="3">
    <source>
        <dbReference type="EMBL" id="BCD88027.1"/>
    </source>
</evidence>